<organism evidence="3">
    <name type="scientific">Noctiluca scintillans</name>
    <name type="common">Sea sparkle</name>
    <name type="synonym">Red tide dinoflagellate</name>
    <dbReference type="NCBI Taxonomy" id="2966"/>
    <lineage>
        <taxon>Eukaryota</taxon>
        <taxon>Sar</taxon>
        <taxon>Alveolata</taxon>
        <taxon>Dinophyceae</taxon>
        <taxon>Noctilucales</taxon>
        <taxon>Noctilucaceae</taxon>
        <taxon>Noctiluca</taxon>
    </lineage>
</organism>
<dbReference type="EMBL" id="HBFQ01027891">
    <property type="protein sequence ID" value="CAD8845328.1"/>
    <property type="molecule type" value="Transcribed_RNA"/>
</dbReference>
<protein>
    <submittedName>
        <fullName evidence="3">Uncharacterized protein</fullName>
    </submittedName>
</protein>
<evidence type="ECO:0000313" key="3">
    <source>
        <dbReference type="EMBL" id="CAD8845328.1"/>
    </source>
</evidence>
<feature type="region of interest" description="Disordered" evidence="2">
    <location>
        <begin position="217"/>
        <end position="243"/>
    </location>
</feature>
<accession>A0A7S1A7R2</accession>
<dbReference type="AlphaFoldDB" id="A0A7S1A7R2"/>
<sequence length="458" mass="50989">MGNAGSGSWFTYGDDTIPVVLRVMDVQGLPFRGGELHGIIGLGPGMADAARVAIDHPAYFSVRANQTLTIDFQTVVRNPKDMKGDTPVGDVHLQLEHITRRCGRSLYQTWFPISAPQQWAQPGSRPPPRPESLEHFDRVLRNASRDPRRPMVCLSLCQTGTQEEACEFYEHDVHHEDKSVRFDGLLQSQLQHARMVQALYRMSRATQQEHRPIDSDPRVVRMGSWTGDDDPAGSPPRGRLHADRDYMMNSTSSNGVMMMGGYSADGCESTDYRGGNRGPGVSEFSEDADDIIQLQQDIESTTAEANIRINKASDTIRTLKERVARQHEDQERLRQGTLAYRQEADTLELDNERISLQLERRARSGIAAPSSDRGEEIKRLRRDAEVLKEQKDALVLILEDLYGSVGKTPPVAGDEGTTDQGEEPLALIGVVRNPPEPPGATWENMLPRPSELFGVLEG</sequence>
<feature type="coiled-coil region" evidence="1">
    <location>
        <begin position="302"/>
        <end position="329"/>
    </location>
</feature>
<evidence type="ECO:0000256" key="1">
    <source>
        <dbReference type="SAM" id="Coils"/>
    </source>
</evidence>
<name>A0A7S1A7R2_NOCSC</name>
<reference evidence="3" key="1">
    <citation type="submission" date="2021-01" db="EMBL/GenBank/DDBJ databases">
        <authorList>
            <person name="Corre E."/>
            <person name="Pelletier E."/>
            <person name="Niang G."/>
            <person name="Scheremetjew M."/>
            <person name="Finn R."/>
            <person name="Kale V."/>
            <person name="Holt S."/>
            <person name="Cochrane G."/>
            <person name="Meng A."/>
            <person name="Brown T."/>
            <person name="Cohen L."/>
        </authorList>
    </citation>
    <scope>NUCLEOTIDE SEQUENCE</scope>
</reference>
<keyword evidence="1" id="KW-0175">Coiled coil</keyword>
<proteinExistence type="predicted"/>
<evidence type="ECO:0000256" key="2">
    <source>
        <dbReference type="SAM" id="MobiDB-lite"/>
    </source>
</evidence>
<gene>
    <name evidence="3" type="ORF">NSCI0253_LOCUS19678</name>
</gene>